<name>A0ABS7US51_9BACI</name>
<dbReference type="CDD" id="cd13440">
    <property type="entry name" value="CamS_repeat_2"/>
    <property type="match status" value="1"/>
</dbReference>
<evidence type="ECO:0000313" key="2">
    <source>
        <dbReference type="EMBL" id="MBZ5750897.1"/>
    </source>
</evidence>
<protein>
    <submittedName>
        <fullName evidence="2">CamS family sex pheromone protein</fullName>
    </submittedName>
</protein>
<proteinExistence type="predicted"/>
<dbReference type="RefSeq" id="WP_224139176.1">
    <property type="nucleotide sequence ID" value="NZ_JAIQUM010000022.1"/>
</dbReference>
<dbReference type="PIRSF" id="PIRSF012509">
    <property type="entry name" value="CamS"/>
    <property type="match status" value="1"/>
</dbReference>
<evidence type="ECO:0000256" key="1">
    <source>
        <dbReference type="SAM" id="SignalP"/>
    </source>
</evidence>
<reference evidence="2" key="1">
    <citation type="submission" date="2024-05" db="EMBL/GenBank/DDBJ databases">
        <title>Metabacillus sp. nov., isolated from the rhizosphere soil of tomato plants.</title>
        <authorList>
            <person name="Ma R."/>
        </authorList>
    </citation>
    <scope>NUCLEOTIDE SEQUENCE</scope>
    <source>
        <strain evidence="2">DBTR6</strain>
    </source>
</reference>
<dbReference type="CDD" id="cd13441">
    <property type="entry name" value="CamS_repeat_1"/>
    <property type="match status" value="1"/>
</dbReference>
<keyword evidence="3" id="KW-1185">Reference proteome</keyword>
<dbReference type="InterPro" id="IPR011426">
    <property type="entry name" value="CamS"/>
</dbReference>
<dbReference type="Proteomes" id="UP001165287">
    <property type="component" value="Unassembled WGS sequence"/>
</dbReference>
<gene>
    <name evidence="2" type="ORF">K9V48_11700</name>
</gene>
<feature type="signal peptide" evidence="1">
    <location>
        <begin position="1"/>
        <end position="19"/>
    </location>
</feature>
<organism evidence="2 3">
    <name type="scientific">Metabacillus rhizolycopersici</name>
    <dbReference type="NCBI Taxonomy" id="2875709"/>
    <lineage>
        <taxon>Bacteria</taxon>
        <taxon>Bacillati</taxon>
        <taxon>Bacillota</taxon>
        <taxon>Bacilli</taxon>
        <taxon>Bacillales</taxon>
        <taxon>Bacillaceae</taxon>
        <taxon>Metabacillus</taxon>
    </lineage>
</organism>
<sequence>MKKKLLTVLAGFLVLTACAPNFGEPEEIVQETENESKEKAIIPEYNISDSYYKAILSQKEGEPSYKPGEARGLVAEQLNTRLDIDEFETGLMRVAQETFSTDTYLFQEGQYLKGDVVKSWLARKKLGEKLKNAQAEAKAKDKNTTGADEKYVEVGLNPALPEGSNLETLYSENPIYLAHILEHNYLIRKDDTVELGGVVIGLAMNSVYYYKQQQGYAREKKISREELLAKGKEMAEVVINRVRSTKGLEKVPVLIAIYEQEKKSSVVPGNFVAKSVVKGNSNNLGNWEAIDEDYFLFPSDEATNNYRDDAQMFNRFKLEIEDFFPNYTGVIGKAFYKNGELNYLDIEIPMQFYGKGEVIAFTQFVTGKVMDYFPNYITLEVNVMSNSGQEALIVKEPDKEEPIVHVYR</sequence>
<keyword evidence="1" id="KW-0732">Signal</keyword>
<dbReference type="EMBL" id="JAIQUM010000022">
    <property type="protein sequence ID" value="MBZ5750897.1"/>
    <property type="molecule type" value="Genomic_DNA"/>
</dbReference>
<accession>A0ABS7US51</accession>
<evidence type="ECO:0000313" key="3">
    <source>
        <dbReference type="Proteomes" id="UP001165287"/>
    </source>
</evidence>
<dbReference type="Pfam" id="PF07537">
    <property type="entry name" value="CamS"/>
    <property type="match status" value="1"/>
</dbReference>
<dbReference type="PROSITE" id="PS51257">
    <property type="entry name" value="PROKAR_LIPOPROTEIN"/>
    <property type="match status" value="1"/>
</dbReference>
<comment type="caution">
    <text evidence="2">The sequence shown here is derived from an EMBL/GenBank/DDBJ whole genome shotgun (WGS) entry which is preliminary data.</text>
</comment>
<feature type="chain" id="PRO_5047016826" evidence="1">
    <location>
        <begin position="20"/>
        <end position="408"/>
    </location>
</feature>
<dbReference type="Gene3D" id="3.10.570.10">
    <property type="entry name" value="sex pheromone staph- cam373 precursor domain"/>
    <property type="match status" value="1"/>
</dbReference>